<dbReference type="EMBL" id="LN720498">
    <property type="protein sequence ID" value="CEP08893.1"/>
    <property type="molecule type" value="Genomic_DNA"/>
</dbReference>
<proteinExistence type="predicted"/>
<dbReference type="Proteomes" id="UP000054107">
    <property type="component" value="Unassembled WGS sequence"/>
</dbReference>
<protein>
    <recommendedName>
        <fullName evidence="3">Ty3 transposon capsid-like protein domain-containing protein</fullName>
    </recommendedName>
</protein>
<gene>
    <name evidence="1" type="primary">PARPA_02292.1 scaffold 3705</name>
</gene>
<sequence length="196" mass="22347">MTAIYQERRKRNRFAQFEKGSAHDAEQWMQRFEILANFLGFSDEEKAQELIGVLTGPALDWLIGLDPSVSQVWDKVKTAFLQQHAQGDDPTLAAFNELKNYKQGNKLMKVFGPELTTLLQRSGIFLPNIQLDYLKDRLKPELAQAVIMARVQTLAEGIKVATDIERSLSNGQGTAYFAPIKQEQEVIKEEQNYQDK</sequence>
<keyword evidence="2" id="KW-1185">Reference proteome</keyword>
<evidence type="ECO:0000313" key="2">
    <source>
        <dbReference type="Proteomes" id="UP000054107"/>
    </source>
</evidence>
<feature type="non-terminal residue" evidence="1">
    <location>
        <position position="196"/>
    </location>
</feature>
<dbReference type="AlphaFoldDB" id="A0A0B7N0L9"/>
<evidence type="ECO:0008006" key="3">
    <source>
        <dbReference type="Google" id="ProtNLM"/>
    </source>
</evidence>
<organism evidence="1 2">
    <name type="scientific">Parasitella parasitica</name>
    <dbReference type="NCBI Taxonomy" id="35722"/>
    <lineage>
        <taxon>Eukaryota</taxon>
        <taxon>Fungi</taxon>
        <taxon>Fungi incertae sedis</taxon>
        <taxon>Mucoromycota</taxon>
        <taxon>Mucoromycotina</taxon>
        <taxon>Mucoromycetes</taxon>
        <taxon>Mucorales</taxon>
        <taxon>Mucorineae</taxon>
        <taxon>Mucoraceae</taxon>
        <taxon>Parasitella</taxon>
    </lineage>
</organism>
<reference evidence="1 2" key="1">
    <citation type="submission" date="2014-09" db="EMBL/GenBank/DDBJ databases">
        <authorList>
            <person name="Ellenberger Sabrina"/>
        </authorList>
    </citation>
    <scope>NUCLEOTIDE SEQUENCE [LARGE SCALE GENOMIC DNA]</scope>
    <source>
        <strain evidence="1 2">CBS 412.66</strain>
    </source>
</reference>
<name>A0A0B7N0L9_9FUNG</name>
<accession>A0A0B7N0L9</accession>
<dbReference type="OrthoDB" id="2287348at2759"/>
<evidence type="ECO:0000313" key="1">
    <source>
        <dbReference type="EMBL" id="CEP08893.1"/>
    </source>
</evidence>